<dbReference type="RefSeq" id="WP_025435189.1">
    <property type="nucleotide sequence ID" value="NZ_CP007452.1"/>
</dbReference>
<feature type="domain" description="G5" evidence="2">
    <location>
        <begin position="358"/>
        <end position="435"/>
    </location>
</feature>
<dbReference type="Proteomes" id="UP000019591">
    <property type="component" value="Chromosome"/>
</dbReference>
<organism evidence="3 4">
    <name type="scientific">Peptoclostridium acidaminophilum DSM 3953</name>
    <dbReference type="NCBI Taxonomy" id="1286171"/>
    <lineage>
        <taxon>Bacteria</taxon>
        <taxon>Bacillati</taxon>
        <taxon>Bacillota</taxon>
        <taxon>Clostridia</taxon>
        <taxon>Peptostreptococcales</taxon>
        <taxon>Peptoclostridiaceae</taxon>
        <taxon>Peptoclostridium</taxon>
    </lineage>
</organism>
<dbReference type="InterPro" id="IPR022029">
    <property type="entry name" value="YoaR-like_PG-bd"/>
</dbReference>
<sequence>MNKKLLIAIIGIVLALPIITISTIHHSFGNSGLIAKGVYIDKVYVGEMDKIAAAKAVEGKYSIDKLELTHGEKTYEITPQELGFKIDTEKAVGKAYIYGRESVMEYIGSLTGKSLHIKLNSEYSPELVASVVGNISKDIDYSPKDATIRISGGKASFTREADGLEVEKEKLTGMIESVLRYESAEKSMQIPTNVLSAAIKYDQIKGISTVLAAHSTKYNASNAERSENLRVASSSVSGHVVMPGDVFSLNAVTGKRSIQNGYKMAPIIVKGKIEDGLGGGVCQVSTTLYNAVIRTGLDIVERRNHSIPSSYADMGLDATVSYGSIDFKFKNTLKNPVYINIAPYGGTITAQIYGYPEDRRIVKIETQLIEKIERGVETKYDAQLAEGKQRIEDSGRDGFKVKAYRTFIDGSGKKQQLSSDYYPPAKKVIVIGTKKAEAQENQEQTEAAESHTNL</sequence>
<dbReference type="KEGG" id="eac:EAL2_c08690"/>
<dbReference type="Pfam" id="PF07501">
    <property type="entry name" value="G5"/>
    <property type="match status" value="1"/>
</dbReference>
<evidence type="ECO:0000259" key="2">
    <source>
        <dbReference type="PROSITE" id="PS51109"/>
    </source>
</evidence>
<dbReference type="InterPro" id="IPR052913">
    <property type="entry name" value="Glycopeptide_resist_protein"/>
</dbReference>
<evidence type="ECO:0000313" key="4">
    <source>
        <dbReference type="Proteomes" id="UP000019591"/>
    </source>
</evidence>
<dbReference type="Pfam" id="PF12229">
    <property type="entry name" value="PG_binding_4"/>
    <property type="match status" value="1"/>
</dbReference>
<dbReference type="AlphaFoldDB" id="W8T347"/>
<dbReference type="HOGENOM" id="CLU_011572_2_1_9"/>
<dbReference type="SMART" id="SM01208">
    <property type="entry name" value="G5"/>
    <property type="match status" value="1"/>
</dbReference>
<dbReference type="Pfam" id="PF04294">
    <property type="entry name" value="VanW"/>
    <property type="match status" value="1"/>
</dbReference>
<accession>W8T347</accession>
<dbReference type="Gene3D" id="2.20.230.10">
    <property type="entry name" value="Resuscitation-promoting factor rpfb"/>
    <property type="match status" value="1"/>
</dbReference>
<reference evidence="3 4" key="1">
    <citation type="journal article" date="2014" name="Genome Announc.">
        <title>Complete Genome Sequence of Amino Acid-Utilizing Eubacterium acidaminophilum al-2 (DSM 3953).</title>
        <authorList>
            <person name="Poehlein A."/>
            <person name="Andreesen J.R."/>
            <person name="Daniel R."/>
        </authorList>
    </citation>
    <scope>NUCLEOTIDE SEQUENCE [LARGE SCALE GENOMIC DNA]</scope>
    <source>
        <strain evidence="3 4">DSM 3953</strain>
    </source>
</reference>
<dbReference type="InterPro" id="IPR011098">
    <property type="entry name" value="G5_dom"/>
</dbReference>
<dbReference type="PANTHER" id="PTHR35788:SF1">
    <property type="entry name" value="EXPORTED PROTEIN"/>
    <property type="match status" value="1"/>
</dbReference>
<keyword evidence="1" id="KW-0732">Signal</keyword>
<name>W8T347_PEPAC</name>
<dbReference type="EMBL" id="CP007452">
    <property type="protein sequence ID" value="AHM56169.1"/>
    <property type="molecule type" value="Genomic_DNA"/>
</dbReference>
<dbReference type="OrthoDB" id="9797191at2"/>
<dbReference type="STRING" id="1286171.EAL2_c08690"/>
<dbReference type="PANTHER" id="PTHR35788">
    <property type="entry name" value="EXPORTED PROTEIN-RELATED"/>
    <property type="match status" value="1"/>
</dbReference>
<protein>
    <submittedName>
        <fullName evidence="3">Putative exported protein</fullName>
    </submittedName>
</protein>
<dbReference type="PROSITE" id="PS51109">
    <property type="entry name" value="G5"/>
    <property type="match status" value="1"/>
</dbReference>
<proteinExistence type="predicted"/>
<gene>
    <name evidence="3" type="ORF">EAL2_c08690</name>
</gene>
<dbReference type="InterPro" id="IPR007391">
    <property type="entry name" value="Vancomycin_resist_VanW"/>
</dbReference>
<evidence type="ECO:0000313" key="3">
    <source>
        <dbReference type="EMBL" id="AHM56169.1"/>
    </source>
</evidence>
<evidence type="ECO:0000256" key="1">
    <source>
        <dbReference type="ARBA" id="ARBA00022729"/>
    </source>
</evidence>
<dbReference type="eggNOG" id="COG2720">
    <property type="taxonomic scope" value="Bacteria"/>
</dbReference>
<keyword evidence="4" id="KW-1185">Reference proteome</keyword>
<dbReference type="PATRIC" id="fig|1286171.3.peg.817"/>